<evidence type="ECO:0000313" key="7">
    <source>
        <dbReference type="EMBL" id="CAL8095085.1"/>
    </source>
</evidence>
<protein>
    <recommendedName>
        <fullName evidence="3">Arginine-hydroxylase NDUFAF5, mitochondrial</fullName>
    </recommendedName>
    <alternativeName>
        <fullName evidence="4">NADH dehydrogenase [ubiquinone] 1 alpha subcomplex assembly factor 5</fullName>
    </alternativeName>
    <alternativeName>
        <fullName evidence="5">Putative methyltransferase NDUFAF5</fullName>
    </alternativeName>
</protein>
<dbReference type="EMBL" id="CAXLJM020000027">
    <property type="protein sequence ID" value="CAL8095085.1"/>
    <property type="molecule type" value="Genomic_DNA"/>
</dbReference>
<keyword evidence="2" id="KW-0808">Transferase</keyword>
<keyword evidence="1" id="KW-0489">Methyltransferase</keyword>
<evidence type="ECO:0000259" key="6">
    <source>
        <dbReference type="Pfam" id="PF08241"/>
    </source>
</evidence>
<evidence type="ECO:0000256" key="5">
    <source>
        <dbReference type="ARBA" id="ARBA00042549"/>
    </source>
</evidence>
<dbReference type="Gene3D" id="3.40.50.150">
    <property type="entry name" value="Vaccinia Virus protein VP39"/>
    <property type="match status" value="1"/>
</dbReference>
<accession>A0ABP1QAI4</accession>
<comment type="caution">
    <text evidence="7">The sequence shown here is derived from an EMBL/GenBank/DDBJ whole genome shotgun (WGS) entry which is preliminary data.</text>
</comment>
<evidence type="ECO:0000256" key="3">
    <source>
        <dbReference type="ARBA" id="ARBA00040937"/>
    </source>
</evidence>
<evidence type="ECO:0000313" key="8">
    <source>
        <dbReference type="Proteomes" id="UP001642540"/>
    </source>
</evidence>
<dbReference type="PANTHER" id="PTHR13090">
    <property type="entry name" value="ARGININE-HYDROXYLASE NDUFAF5, MITOCHONDRIAL"/>
    <property type="match status" value="1"/>
</dbReference>
<dbReference type="InterPro" id="IPR029063">
    <property type="entry name" value="SAM-dependent_MTases_sf"/>
</dbReference>
<name>A0ABP1QAI4_9HEXA</name>
<dbReference type="Pfam" id="PF08241">
    <property type="entry name" value="Methyltransf_11"/>
    <property type="match status" value="1"/>
</dbReference>
<dbReference type="SUPFAM" id="SSF53335">
    <property type="entry name" value="S-adenosyl-L-methionine-dependent methyltransferases"/>
    <property type="match status" value="1"/>
</dbReference>
<proteinExistence type="predicted"/>
<keyword evidence="8" id="KW-1185">Reference proteome</keyword>
<gene>
    <name evidence="7" type="ORF">ODALV1_LOCUS8967</name>
</gene>
<reference evidence="7 8" key="1">
    <citation type="submission" date="2024-08" db="EMBL/GenBank/DDBJ databases">
        <authorList>
            <person name="Cucini C."/>
            <person name="Frati F."/>
        </authorList>
    </citation>
    <scope>NUCLEOTIDE SEQUENCE [LARGE SCALE GENOMIC DNA]</scope>
</reference>
<dbReference type="InterPro" id="IPR050602">
    <property type="entry name" value="Malonyl-ACP_OMT"/>
</dbReference>
<evidence type="ECO:0000256" key="2">
    <source>
        <dbReference type="ARBA" id="ARBA00022679"/>
    </source>
</evidence>
<feature type="domain" description="Methyltransferase type 11" evidence="6">
    <location>
        <begin position="106"/>
        <end position="198"/>
    </location>
</feature>
<dbReference type="Proteomes" id="UP001642540">
    <property type="component" value="Unassembled WGS sequence"/>
</dbReference>
<dbReference type="InterPro" id="IPR013216">
    <property type="entry name" value="Methyltransf_11"/>
</dbReference>
<evidence type="ECO:0000256" key="4">
    <source>
        <dbReference type="ARBA" id="ARBA00041833"/>
    </source>
</evidence>
<evidence type="ECO:0000256" key="1">
    <source>
        <dbReference type="ARBA" id="ARBA00022603"/>
    </source>
</evidence>
<organism evidence="7 8">
    <name type="scientific">Orchesella dallaii</name>
    <dbReference type="NCBI Taxonomy" id="48710"/>
    <lineage>
        <taxon>Eukaryota</taxon>
        <taxon>Metazoa</taxon>
        <taxon>Ecdysozoa</taxon>
        <taxon>Arthropoda</taxon>
        <taxon>Hexapoda</taxon>
        <taxon>Collembola</taxon>
        <taxon>Entomobryomorpha</taxon>
        <taxon>Entomobryoidea</taxon>
        <taxon>Orchesellidae</taxon>
        <taxon>Orchesellinae</taxon>
        <taxon>Orchesella</taxon>
    </lineage>
</organism>
<dbReference type="CDD" id="cd02440">
    <property type="entry name" value="AdoMet_MTases"/>
    <property type="match status" value="1"/>
</dbReference>
<dbReference type="PANTHER" id="PTHR13090:SF1">
    <property type="entry name" value="ARGININE-HYDROXYLASE NDUFAF5, MITOCHONDRIAL"/>
    <property type="match status" value="1"/>
</dbReference>
<sequence>MEVLQFRFSSWLLRRLSNKLSHTGAALYALSNHRHLSSEKKPALAKPNYLNVFDRQTKLLQRKRAAEMVKVKGKEDSGIYDYIKDEVGFIVADRIIDIKRDINRVLDLGCGRGHVIKHLNSNMIQTVVATDVCEDWLDQIDVPDDVTCEKMLMDEEDILFQQSSFDMVVSSLSLHWVNNLPKAFSNIHRCLKPDGVFLGAMFGSNTLYELRCSLQLAELEREGGMGSHVSPFAEIQDIGGLLSVNGFTMLTIDTQEIKVGFPSVFELMDDLKGMAENNASWRRKLRINKDTLFAAAAVYRGI</sequence>